<proteinExistence type="predicted"/>
<evidence type="ECO:0000256" key="1">
    <source>
        <dbReference type="ARBA" id="ARBA00004117"/>
    </source>
</evidence>
<evidence type="ECO:0000313" key="3">
    <source>
        <dbReference type="EMBL" id="SCB46129.1"/>
    </source>
</evidence>
<evidence type="ECO:0000313" key="4">
    <source>
        <dbReference type="Proteomes" id="UP000199184"/>
    </source>
</evidence>
<dbReference type="Proteomes" id="UP000199184">
    <property type="component" value="Unassembled WGS sequence"/>
</dbReference>
<reference evidence="4" key="1">
    <citation type="submission" date="2016-08" db="EMBL/GenBank/DDBJ databases">
        <authorList>
            <person name="Varghese N."/>
            <person name="Submissions Spin"/>
        </authorList>
    </citation>
    <scope>NUCLEOTIDE SEQUENCE [LARGE SCALE GENOMIC DNA]</scope>
    <source>
        <strain evidence="4">ERR11</strain>
    </source>
</reference>
<dbReference type="GO" id="GO:0009425">
    <property type="term" value="C:bacterial-type flagellum basal body"/>
    <property type="evidence" value="ECO:0007669"/>
    <property type="project" value="UniProtKB-SubCell"/>
</dbReference>
<name>A0A1C3X1L9_9BRAD</name>
<comment type="subcellular location">
    <subcellularLocation>
        <location evidence="1">Bacterial flagellum basal body</location>
    </subcellularLocation>
</comment>
<keyword evidence="3" id="KW-0969">Cilium</keyword>
<dbReference type="Pfam" id="PF00460">
    <property type="entry name" value="Flg_bb_rod"/>
    <property type="match status" value="1"/>
</dbReference>
<gene>
    <name evidence="3" type="ORF">GA0061098_1011164</name>
</gene>
<accession>A0A1C3X1L9</accession>
<keyword evidence="3" id="KW-0966">Cell projection</keyword>
<sequence length="133" mass="14522">MDQNGAVVGPLYLFELASSQARYLELRQSTIATNVANANTPGFKARDVEPFNKVLDGMPVRLAMTSPSHMQLAAAETDTRATAKKDSWEVVHSGNSVSLEQEMIKGSDVSRDYSMNSAVVRSFHRMLLSSAKS</sequence>
<evidence type="ECO:0000259" key="2">
    <source>
        <dbReference type="Pfam" id="PF00460"/>
    </source>
</evidence>
<keyword evidence="4" id="KW-1185">Reference proteome</keyword>
<protein>
    <submittedName>
        <fullName evidence="3">Flagellar basal-body rod protein FlgB</fullName>
    </submittedName>
</protein>
<organism evidence="3 4">
    <name type="scientific">Bradyrhizobium shewense</name>
    <dbReference type="NCBI Taxonomy" id="1761772"/>
    <lineage>
        <taxon>Bacteria</taxon>
        <taxon>Pseudomonadati</taxon>
        <taxon>Pseudomonadota</taxon>
        <taxon>Alphaproteobacteria</taxon>
        <taxon>Hyphomicrobiales</taxon>
        <taxon>Nitrobacteraceae</taxon>
        <taxon>Bradyrhizobium</taxon>
    </lineage>
</organism>
<dbReference type="NCBIfam" id="NF004653">
    <property type="entry name" value="PRK06003.1"/>
    <property type="match status" value="1"/>
</dbReference>
<feature type="domain" description="Flagellar basal body rod protein N-terminal" evidence="2">
    <location>
        <begin position="27"/>
        <end position="44"/>
    </location>
</feature>
<dbReference type="InterPro" id="IPR001444">
    <property type="entry name" value="Flag_bb_rod_N"/>
</dbReference>
<dbReference type="AlphaFoldDB" id="A0A1C3X1L9"/>
<keyword evidence="3" id="KW-0282">Flagellum</keyword>
<dbReference type="EMBL" id="FMAI01000011">
    <property type="protein sequence ID" value="SCB46129.1"/>
    <property type="molecule type" value="Genomic_DNA"/>
</dbReference>
<dbReference type="RefSeq" id="WP_091960822.1">
    <property type="nucleotide sequence ID" value="NZ_FMAI01000011.1"/>
</dbReference>